<dbReference type="Proteomes" id="UP000322634">
    <property type="component" value="Unassembled WGS sequence"/>
</dbReference>
<evidence type="ECO:0000313" key="2">
    <source>
        <dbReference type="Proteomes" id="UP000322634"/>
    </source>
</evidence>
<gene>
    <name evidence="1" type="ORF">FXF65_13015</name>
</gene>
<dbReference type="AlphaFoldDB" id="A0A5D0UBS1"/>
<evidence type="ECO:0000313" key="1">
    <source>
        <dbReference type="EMBL" id="TYC15043.1"/>
    </source>
</evidence>
<keyword evidence="2" id="KW-1185">Reference proteome</keyword>
<name>A0A5D0UBS1_9ACTN</name>
<organism evidence="1 2">
    <name type="scientific">Actinomadura syzygii</name>
    <dbReference type="NCBI Taxonomy" id="1427538"/>
    <lineage>
        <taxon>Bacteria</taxon>
        <taxon>Bacillati</taxon>
        <taxon>Actinomycetota</taxon>
        <taxon>Actinomycetes</taxon>
        <taxon>Streptosporangiales</taxon>
        <taxon>Thermomonosporaceae</taxon>
        <taxon>Actinomadura</taxon>
    </lineage>
</organism>
<proteinExistence type="predicted"/>
<accession>A0A5D0UBS1</accession>
<comment type="caution">
    <text evidence="1">The sequence shown here is derived from an EMBL/GenBank/DDBJ whole genome shotgun (WGS) entry which is preliminary data.</text>
</comment>
<dbReference type="EMBL" id="VSFF01000005">
    <property type="protein sequence ID" value="TYC15043.1"/>
    <property type="molecule type" value="Genomic_DNA"/>
</dbReference>
<sequence>MTGRVPWERYEGDDIEAVIAIMLLREIPHGQRIRPSKGDGGIDILVPHGDGSWEVYQVKGFTASLNASQKRQITKSWNRLLEFTSARNISLRAWHVVRPLDPTHPDRDWLAELTEGRNFPCDWIGLTAIDGLAAKYPEVVDYYLLGEKERVLEQVKTFLAAASFDQAIRSGSVSEPAQAIQGLIDLHNALNKTDPHYRYEIHVEQEPQDSKFHLPHDVPGLVFSTMLGRDGTVARIDVIARYNEATKDRPISVNVTLRPETEEQRAALKDFLEFGTSVDMIPAEMIERNLPGGFSSHQATTGSVSFLPTLDDLQTEQFDLVVMDNDGRELATTVMNMSSPTSGLNGSGAWSWEGKDVSGVLDFGIRHSPALGKVDFWTKCNDITGLKPSACLPALQVLSMMVAGVTIELRFKDGPPVLNVKDIPEGVTDTEAIRFRVRVCTDLAELQKHVSAIVRIPNASEVSVQSLREWADAADLLRDGVAWRTWNSLCGVTPTVQLELPARIRITKPLKVKLLGRQWELGLMDQEVIVGRYEVSSENGESGCFYPSEEKRLKISIPDDREDARQRANSGVVQTMPGVSSFLEAETIRD</sequence>
<reference evidence="1 2" key="1">
    <citation type="submission" date="2019-08" db="EMBL/GenBank/DDBJ databases">
        <title>Actinomadura sp. nov. CYP1-5 isolated from mountain soil.</title>
        <authorList>
            <person name="Songsumanus A."/>
            <person name="Kuncharoen N."/>
            <person name="Kudo T."/>
            <person name="Yuki M."/>
            <person name="Igarashi Y."/>
            <person name="Tanasupawat S."/>
        </authorList>
    </citation>
    <scope>NUCLEOTIDE SEQUENCE [LARGE SCALE GENOMIC DNA]</scope>
    <source>
        <strain evidence="1 2">GKU157</strain>
    </source>
</reference>
<dbReference type="RefSeq" id="WP_148350155.1">
    <property type="nucleotide sequence ID" value="NZ_JBHSBF010000027.1"/>
</dbReference>
<dbReference type="OrthoDB" id="4202952at2"/>
<protein>
    <recommendedName>
        <fullName evidence="3">Restriction endonuclease type IV Mrr domain-containing protein</fullName>
    </recommendedName>
</protein>
<evidence type="ECO:0008006" key="3">
    <source>
        <dbReference type="Google" id="ProtNLM"/>
    </source>
</evidence>